<accession>A0A0F7FIN9</accession>
<evidence type="ECO:0000256" key="4">
    <source>
        <dbReference type="ARBA" id="ARBA00022691"/>
    </source>
</evidence>
<dbReference type="STRING" id="1550241.MA03_07475"/>
<evidence type="ECO:0000313" key="6">
    <source>
        <dbReference type="EMBL" id="AKG39110.1"/>
    </source>
</evidence>
<comment type="similarity">
    <text evidence="5">Belongs to the class I-like SAM-binding methyltransferase superfamily. C5-methyltransferase family.</text>
</comment>
<dbReference type="Gene3D" id="3.40.50.150">
    <property type="entry name" value="Vaccinia Virus protein VP39"/>
    <property type="match status" value="1"/>
</dbReference>
<organism evidence="6 7">
    <name type="scientific">Infirmifilum uzonense</name>
    <dbReference type="NCBI Taxonomy" id="1550241"/>
    <lineage>
        <taxon>Archaea</taxon>
        <taxon>Thermoproteota</taxon>
        <taxon>Thermoprotei</taxon>
        <taxon>Thermofilales</taxon>
        <taxon>Thermofilaceae</taxon>
        <taxon>Infirmifilum</taxon>
    </lineage>
</organism>
<protein>
    <recommendedName>
        <fullName evidence="1">DNA (cytosine-5-)-methyltransferase</fullName>
        <ecNumber evidence="1">2.1.1.37</ecNumber>
    </recommendedName>
</protein>
<reference evidence="6 7" key="1">
    <citation type="journal article" date="2015" name="Stand. Genomic Sci.">
        <title>Complete genome sequence of and proposal of Thermofilum uzonense sp. nov. a novel hyperthermophilic crenarchaeon and emended description of the genus Thermofilum.</title>
        <authorList>
            <person name="Toshchakov S.V."/>
            <person name="Korzhenkov A.A."/>
            <person name="Samarov N.I."/>
            <person name="Mazunin I.O."/>
            <person name="Mozhey O.I."/>
            <person name="Shmyr I.S."/>
            <person name="Derbikova K.S."/>
            <person name="Taranov E.A."/>
            <person name="Dominova I.N."/>
            <person name="Bonch-Osmolovskaya E.A."/>
            <person name="Patrushev M.V."/>
            <person name="Podosokorskaya O.A."/>
            <person name="Kublanov I.V."/>
        </authorList>
    </citation>
    <scope>NUCLEOTIDE SEQUENCE [LARGE SCALE GENOMIC DNA]</scope>
    <source>
        <strain evidence="6 7">1807-2</strain>
    </source>
</reference>
<dbReference type="PATRIC" id="fig|1550241.5.peg.1542"/>
<evidence type="ECO:0000256" key="1">
    <source>
        <dbReference type="ARBA" id="ARBA00011975"/>
    </source>
</evidence>
<dbReference type="InterPro" id="IPR050390">
    <property type="entry name" value="C5-Methyltransferase"/>
</dbReference>
<dbReference type="InterPro" id="IPR029063">
    <property type="entry name" value="SAM-dependent_MTases_sf"/>
</dbReference>
<keyword evidence="3" id="KW-0808">Transferase</keyword>
<proteinExistence type="inferred from homology"/>
<keyword evidence="7" id="KW-1185">Reference proteome</keyword>
<gene>
    <name evidence="6" type="ORF">MA03_07475</name>
</gene>
<evidence type="ECO:0000256" key="2">
    <source>
        <dbReference type="ARBA" id="ARBA00022603"/>
    </source>
</evidence>
<dbReference type="EC" id="2.1.1.37" evidence="1"/>
<dbReference type="Proteomes" id="UP000067434">
    <property type="component" value="Chromosome"/>
</dbReference>
<dbReference type="AlphaFoldDB" id="A0A0F7FIN9"/>
<dbReference type="PROSITE" id="PS51679">
    <property type="entry name" value="SAM_MT_C5"/>
    <property type="match status" value="1"/>
</dbReference>
<name>A0A0F7FIN9_9CREN</name>
<sequence length="323" mass="36627">MRDFNVFGVVDLFSGAGGFSRGFKEEGFRILLGVENMPPVAEAYAANFPEAKVLPLDIKEVHSLDVYKITGKPDVIIGGPPCEAYTRANPRRREDPYERLYDDPLGSLVLHFIRMVGDLQPKVFVMENVPGIMDDGLDLVLRREFAEAGYSKIYFNILHAEDYGTPSHRTRVFISNIPIEPPKQRKVVVAEALEGLPPPDPFYGVPNHEPVPLGHRRLKRIARLRWGEPLVRYRGYKGRILGNIVRLHPYRVAPTVMGSSRFVHPFEDRLLTVREQARLMGFPDYHVFLGGRDVQFNEVGEAVPVPLARAIAREVKKYLETQT</sequence>
<keyword evidence="2 6" id="KW-0489">Methyltransferase</keyword>
<evidence type="ECO:0000256" key="3">
    <source>
        <dbReference type="ARBA" id="ARBA00022679"/>
    </source>
</evidence>
<dbReference type="PANTHER" id="PTHR10629">
    <property type="entry name" value="CYTOSINE-SPECIFIC METHYLTRANSFERASE"/>
    <property type="match status" value="1"/>
</dbReference>
<dbReference type="PRINTS" id="PR00105">
    <property type="entry name" value="C5METTRFRASE"/>
</dbReference>
<dbReference type="Pfam" id="PF00145">
    <property type="entry name" value="DNA_methylase"/>
    <property type="match status" value="2"/>
</dbReference>
<dbReference type="HOGENOM" id="CLU_006958_2_2_2"/>
<dbReference type="GO" id="GO:0003677">
    <property type="term" value="F:DNA binding"/>
    <property type="evidence" value="ECO:0007669"/>
    <property type="project" value="TreeGrafter"/>
</dbReference>
<dbReference type="KEGG" id="thf:MA03_07475"/>
<dbReference type="SUPFAM" id="SSF53335">
    <property type="entry name" value="S-adenosyl-L-methionine-dependent methyltransferases"/>
    <property type="match status" value="1"/>
</dbReference>
<evidence type="ECO:0000256" key="5">
    <source>
        <dbReference type="RuleBase" id="RU000416"/>
    </source>
</evidence>
<dbReference type="NCBIfam" id="TIGR00675">
    <property type="entry name" value="dcm"/>
    <property type="match status" value="1"/>
</dbReference>
<dbReference type="GO" id="GO:0044027">
    <property type="term" value="P:negative regulation of gene expression via chromosomal CpG island methylation"/>
    <property type="evidence" value="ECO:0007669"/>
    <property type="project" value="TreeGrafter"/>
</dbReference>
<dbReference type="GO" id="GO:0032259">
    <property type="term" value="P:methylation"/>
    <property type="evidence" value="ECO:0007669"/>
    <property type="project" value="UniProtKB-KW"/>
</dbReference>
<evidence type="ECO:0000313" key="7">
    <source>
        <dbReference type="Proteomes" id="UP000067434"/>
    </source>
</evidence>
<dbReference type="GO" id="GO:0003886">
    <property type="term" value="F:DNA (cytosine-5-)-methyltransferase activity"/>
    <property type="evidence" value="ECO:0007669"/>
    <property type="project" value="UniProtKB-EC"/>
</dbReference>
<dbReference type="REBASE" id="110836">
    <property type="entry name" value="M.Tsp1807ORF7475P"/>
</dbReference>
<keyword evidence="4" id="KW-0949">S-adenosyl-L-methionine</keyword>
<dbReference type="EMBL" id="CP009961">
    <property type="protein sequence ID" value="AKG39110.1"/>
    <property type="molecule type" value="Genomic_DNA"/>
</dbReference>
<dbReference type="PANTHER" id="PTHR10629:SF52">
    <property type="entry name" value="DNA (CYTOSINE-5)-METHYLTRANSFERASE 1"/>
    <property type="match status" value="1"/>
</dbReference>
<dbReference type="InterPro" id="IPR001525">
    <property type="entry name" value="C5_MeTfrase"/>
</dbReference>
<dbReference type="Gene3D" id="3.90.120.10">
    <property type="entry name" value="DNA Methylase, subunit A, domain 2"/>
    <property type="match status" value="1"/>
</dbReference>